<dbReference type="Pfam" id="PF00440">
    <property type="entry name" value="TetR_N"/>
    <property type="match status" value="1"/>
</dbReference>
<sequence length="213" mass="24935">MENSMTDVRKVPKDSMEEVILHTAEDMFLSNGYNGVSTTDIARKVGCNQALIHYYYRTKQNLFAKVYERKIQSIFDVVKSRLGDGISFEEKIRRVVEIHFDFLMENPRLPLFLLEEARNNEEAIAIIRRFMSQYKDELMSVLQKSIVAEVERGTIGEISAFDLIMDIASLNVFPFIVNPIVRNIVRLDEEQYRSFLEGRKREVVRLIMCRLKK</sequence>
<organism evidence="4 5">
    <name type="scientific">Candidatus Aphodosoma intestinipullorum</name>
    <dbReference type="NCBI Taxonomy" id="2840674"/>
    <lineage>
        <taxon>Bacteria</taxon>
        <taxon>Pseudomonadati</taxon>
        <taxon>Bacteroidota</taxon>
        <taxon>Bacteroidia</taxon>
        <taxon>Bacteroidales</taxon>
        <taxon>Candidatus Aphodosoma</taxon>
    </lineage>
</organism>
<dbReference type="PANTHER" id="PTHR30328">
    <property type="entry name" value="TRANSCRIPTIONAL REPRESSOR"/>
    <property type="match status" value="1"/>
</dbReference>
<proteinExistence type="predicted"/>
<reference evidence="4" key="2">
    <citation type="journal article" date="2021" name="PeerJ">
        <title>Extensive microbial diversity within the chicken gut microbiome revealed by metagenomics and culture.</title>
        <authorList>
            <person name="Gilroy R."/>
            <person name="Ravi A."/>
            <person name="Getino M."/>
            <person name="Pursley I."/>
            <person name="Horton D.L."/>
            <person name="Alikhan N.F."/>
            <person name="Baker D."/>
            <person name="Gharbi K."/>
            <person name="Hall N."/>
            <person name="Watson M."/>
            <person name="Adriaenssens E.M."/>
            <person name="Foster-Nyarko E."/>
            <person name="Jarju S."/>
            <person name="Secka A."/>
            <person name="Antonio M."/>
            <person name="Oren A."/>
            <person name="Chaudhuri R.R."/>
            <person name="La Ragione R."/>
            <person name="Hildebrand F."/>
            <person name="Pallen M.J."/>
        </authorList>
    </citation>
    <scope>NUCLEOTIDE SEQUENCE</scope>
    <source>
        <strain evidence="4">3924</strain>
    </source>
</reference>
<dbReference type="PANTHER" id="PTHR30328:SF54">
    <property type="entry name" value="HTH-TYPE TRANSCRIPTIONAL REPRESSOR SCO4008"/>
    <property type="match status" value="1"/>
</dbReference>
<dbReference type="SUPFAM" id="SSF48498">
    <property type="entry name" value="Tetracyclin repressor-like, C-terminal domain"/>
    <property type="match status" value="1"/>
</dbReference>
<dbReference type="PRINTS" id="PR00455">
    <property type="entry name" value="HTHTETR"/>
</dbReference>
<feature type="DNA-binding region" description="H-T-H motif" evidence="2">
    <location>
        <begin position="37"/>
        <end position="56"/>
    </location>
</feature>
<dbReference type="Gene3D" id="1.10.357.10">
    <property type="entry name" value="Tetracycline Repressor, domain 2"/>
    <property type="match status" value="1"/>
</dbReference>
<evidence type="ECO:0000256" key="1">
    <source>
        <dbReference type="ARBA" id="ARBA00023125"/>
    </source>
</evidence>
<feature type="domain" description="HTH tetR-type" evidence="3">
    <location>
        <begin position="14"/>
        <end position="74"/>
    </location>
</feature>
<dbReference type="InterPro" id="IPR036271">
    <property type="entry name" value="Tet_transcr_reg_TetR-rel_C_sf"/>
</dbReference>
<evidence type="ECO:0000259" key="3">
    <source>
        <dbReference type="PROSITE" id="PS50977"/>
    </source>
</evidence>
<dbReference type="EMBL" id="JADIMV010000014">
    <property type="protein sequence ID" value="MBO8439143.1"/>
    <property type="molecule type" value="Genomic_DNA"/>
</dbReference>
<protein>
    <submittedName>
        <fullName evidence="4">TetR/AcrR family transcriptional regulator</fullName>
    </submittedName>
</protein>
<comment type="caution">
    <text evidence="4">The sequence shown here is derived from an EMBL/GenBank/DDBJ whole genome shotgun (WGS) entry which is preliminary data.</text>
</comment>
<gene>
    <name evidence="4" type="ORF">IAC51_00655</name>
</gene>
<dbReference type="Pfam" id="PF17938">
    <property type="entry name" value="TetR_C_29"/>
    <property type="match status" value="1"/>
</dbReference>
<dbReference type="PROSITE" id="PS50977">
    <property type="entry name" value="HTH_TETR_2"/>
    <property type="match status" value="1"/>
</dbReference>
<dbReference type="InterPro" id="IPR050109">
    <property type="entry name" value="HTH-type_TetR-like_transc_reg"/>
</dbReference>
<dbReference type="SUPFAM" id="SSF46689">
    <property type="entry name" value="Homeodomain-like"/>
    <property type="match status" value="1"/>
</dbReference>
<evidence type="ECO:0000313" key="4">
    <source>
        <dbReference type="EMBL" id="MBO8439143.1"/>
    </source>
</evidence>
<dbReference type="InterPro" id="IPR041474">
    <property type="entry name" value="NicS_C"/>
</dbReference>
<dbReference type="InterPro" id="IPR009057">
    <property type="entry name" value="Homeodomain-like_sf"/>
</dbReference>
<accession>A0A940DID2</accession>
<dbReference type="GO" id="GO:0003677">
    <property type="term" value="F:DNA binding"/>
    <property type="evidence" value="ECO:0007669"/>
    <property type="project" value="UniProtKB-UniRule"/>
</dbReference>
<evidence type="ECO:0000256" key="2">
    <source>
        <dbReference type="PROSITE-ProRule" id="PRU00335"/>
    </source>
</evidence>
<evidence type="ECO:0000313" key="5">
    <source>
        <dbReference type="Proteomes" id="UP000712007"/>
    </source>
</evidence>
<dbReference type="Proteomes" id="UP000712007">
    <property type="component" value="Unassembled WGS sequence"/>
</dbReference>
<reference evidence="4" key="1">
    <citation type="submission" date="2020-10" db="EMBL/GenBank/DDBJ databases">
        <authorList>
            <person name="Gilroy R."/>
        </authorList>
    </citation>
    <scope>NUCLEOTIDE SEQUENCE</scope>
    <source>
        <strain evidence="4">3924</strain>
    </source>
</reference>
<dbReference type="InterPro" id="IPR001647">
    <property type="entry name" value="HTH_TetR"/>
</dbReference>
<keyword evidence="1 2" id="KW-0238">DNA-binding</keyword>
<dbReference type="AlphaFoldDB" id="A0A940DID2"/>
<name>A0A940DID2_9BACT</name>